<sequence>MACPAKSLRSTSGSCWRRSKALLGLWGSPHTGSRVSSTTGCPLPGWDGDREAGDGSRVGAQRSLQYERSQWCRKSPWVLAQGLGTLQVTRGRCLVPPSPQHPWHHGTMGTARTPTPDLGDLGASIGTASGKREATGAASPCHKCHHRAGGQDAAPDDCLMWTFAPLDGCSHTTGPGCGVDGGSSAGAGVTAWCPPCRIERDKAFAHKKAERAAVRMHLRDKYHLAQDERDDAQLHVAGGAVELPQELAAMVRSEEEEEEEEEEEGAFAFLTKLREIDLPALRGRALGTVDEVKEKCSLM</sequence>
<comment type="similarity">
    <text evidence="1">Belongs to the complexin/synaphin family.</text>
</comment>
<feature type="region of interest" description="Disordered" evidence="7">
    <location>
        <begin position="33"/>
        <end position="58"/>
    </location>
</feature>
<evidence type="ECO:0000256" key="7">
    <source>
        <dbReference type="SAM" id="MobiDB-lite"/>
    </source>
</evidence>
<name>A0A8C3BJE8_CAIMO</name>
<dbReference type="GO" id="GO:0043195">
    <property type="term" value="C:terminal bouton"/>
    <property type="evidence" value="ECO:0007669"/>
    <property type="project" value="TreeGrafter"/>
</dbReference>
<dbReference type="InterPro" id="IPR008849">
    <property type="entry name" value="Synaphin"/>
</dbReference>
<evidence type="ECO:0000256" key="3">
    <source>
        <dbReference type="ARBA" id="ARBA00022483"/>
    </source>
</evidence>
<dbReference type="PANTHER" id="PTHR16705:SF12">
    <property type="entry name" value="COMPLEXIN-3"/>
    <property type="match status" value="1"/>
</dbReference>
<comment type="subcellular location">
    <subcellularLocation>
        <location evidence="6">Synapse</location>
    </subcellularLocation>
</comment>
<reference evidence="8" key="2">
    <citation type="submission" date="2025-08" db="UniProtKB">
        <authorList>
            <consortium name="Ensembl"/>
        </authorList>
    </citation>
    <scope>IDENTIFICATION</scope>
</reference>
<evidence type="ECO:0000256" key="4">
    <source>
        <dbReference type="ARBA" id="ARBA00022775"/>
    </source>
</evidence>
<reference evidence="8" key="3">
    <citation type="submission" date="2025-09" db="UniProtKB">
        <authorList>
            <consortium name="Ensembl"/>
        </authorList>
    </citation>
    <scope>IDENTIFICATION</scope>
</reference>
<organism evidence="8 9">
    <name type="scientific">Cairina moschata</name>
    <name type="common">Muscovy duck</name>
    <dbReference type="NCBI Taxonomy" id="8855"/>
    <lineage>
        <taxon>Eukaryota</taxon>
        <taxon>Metazoa</taxon>
        <taxon>Chordata</taxon>
        <taxon>Craniata</taxon>
        <taxon>Vertebrata</taxon>
        <taxon>Euteleostomi</taxon>
        <taxon>Archelosauria</taxon>
        <taxon>Archosauria</taxon>
        <taxon>Dinosauria</taxon>
        <taxon>Saurischia</taxon>
        <taxon>Theropoda</taxon>
        <taxon>Coelurosauria</taxon>
        <taxon>Aves</taxon>
        <taxon>Neognathae</taxon>
        <taxon>Galloanserae</taxon>
        <taxon>Anseriformes</taxon>
        <taxon>Anatidae</taxon>
        <taxon>Anatinae</taxon>
        <taxon>Cairina</taxon>
    </lineage>
</organism>
<evidence type="ECO:0000256" key="2">
    <source>
        <dbReference type="ARBA" id="ARBA00022448"/>
    </source>
</evidence>
<reference evidence="8" key="1">
    <citation type="submission" date="2018-09" db="EMBL/GenBank/DDBJ databases">
        <title>Common duck and Muscovy duck high density SNP chip.</title>
        <authorList>
            <person name="Vignal A."/>
            <person name="Thebault N."/>
            <person name="Warren W.C."/>
        </authorList>
    </citation>
    <scope>NUCLEOTIDE SEQUENCE [LARGE SCALE GENOMIC DNA]</scope>
</reference>
<keyword evidence="2" id="KW-0813">Transport</keyword>
<dbReference type="GO" id="GO:0019905">
    <property type="term" value="F:syntaxin binding"/>
    <property type="evidence" value="ECO:0007669"/>
    <property type="project" value="InterPro"/>
</dbReference>
<keyword evidence="3" id="KW-0268">Exocytosis</keyword>
<evidence type="ECO:0000256" key="6">
    <source>
        <dbReference type="ARBA" id="ARBA00034103"/>
    </source>
</evidence>
<dbReference type="Ensembl" id="ENSCMMT00000005964.1">
    <property type="protein sequence ID" value="ENSCMMP00000005380.1"/>
    <property type="gene ID" value="ENSCMMG00000003383.1"/>
</dbReference>
<evidence type="ECO:0000313" key="8">
    <source>
        <dbReference type="Ensembl" id="ENSCMMP00000005380.1"/>
    </source>
</evidence>
<evidence type="ECO:0000313" key="9">
    <source>
        <dbReference type="Proteomes" id="UP000694556"/>
    </source>
</evidence>
<protein>
    <submittedName>
        <fullName evidence="8">Uncharacterized protein</fullName>
    </submittedName>
</protein>
<accession>A0A8C3BJE8</accession>
<dbReference type="GO" id="GO:0016079">
    <property type="term" value="P:synaptic vesicle exocytosis"/>
    <property type="evidence" value="ECO:0007669"/>
    <property type="project" value="TreeGrafter"/>
</dbReference>
<dbReference type="Pfam" id="PF05835">
    <property type="entry name" value="Synaphin"/>
    <property type="match status" value="1"/>
</dbReference>
<evidence type="ECO:0000256" key="5">
    <source>
        <dbReference type="ARBA" id="ARBA00023018"/>
    </source>
</evidence>
<keyword evidence="5" id="KW-0770">Synapse</keyword>
<proteinExistence type="inferred from homology"/>
<dbReference type="GO" id="GO:0046928">
    <property type="term" value="P:regulation of neurotransmitter secretion"/>
    <property type="evidence" value="ECO:0007669"/>
    <property type="project" value="TreeGrafter"/>
</dbReference>
<dbReference type="Proteomes" id="UP000694556">
    <property type="component" value="Chromosome 29"/>
</dbReference>
<dbReference type="AlphaFoldDB" id="A0A8C3BJE8"/>
<dbReference type="GO" id="GO:0031201">
    <property type="term" value="C:SNARE complex"/>
    <property type="evidence" value="ECO:0007669"/>
    <property type="project" value="TreeGrafter"/>
</dbReference>
<dbReference type="PANTHER" id="PTHR16705">
    <property type="entry name" value="COMPLEXIN"/>
    <property type="match status" value="1"/>
</dbReference>
<keyword evidence="4" id="KW-0532">Neurotransmitter transport</keyword>
<dbReference type="CDD" id="cd22809">
    <property type="entry name" value="Complexin_NTD_CPLX_III_IV"/>
    <property type="match status" value="1"/>
</dbReference>
<evidence type="ECO:0000256" key="1">
    <source>
        <dbReference type="ARBA" id="ARBA00005396"/>
    </source>
</evidence>
<keyword evidence="9" id="KW-1185">Reference proteome</keyword>